<dbReference type="PANTHER" id="PTHR37305:SF1">
    <property type="entry name" value="MEMBRANE PROTEIN"/>
    <property type="match status" value="1"/>
</dbReference>
<evidence type="ECO:0000256" key="1">
    <source>
        <dbReference type="SAM" id="Phobius"/>
    </source>
</evidence>
<feature type="transmembrane region" description="Helical" evidence="1">
    <location>
        <begin position="175"/>
        <end position="194"/>
    </location>
</feature>
<feature type="transmembrane region" description="Helical" evidence="1">
    <location>
        <begin position="111"/>
        <end position="136"/>
    </location>
</feature>
<dbReference type="AlphaFoldDB" id="A0A495J4S6"/>
<reference evidence="3 4" key="1">
    <citation type="submission" date="2018-10" db="EMBL/GenBank/DDBJ databases">
        <title>Genomic Encyclopedia of Archaeal and Bacterial Type Strains, Phase II (KMG-II): from individual species to whole genera.</title>
        <authorList>
            <person name="Goeker M."/>
        </authorList>
    </citation>
    <scope>NUCLEOTIDE SEQUENCE [LARGE SCALE GENOMIC DNA]</scope>
    <source>
        <strain evidence="3 4">DSM 18602</strain>
    </source>
</reference>
<dbReference type="PANTHER" id="PTHR37305">
    <property type="entry name" value="INTEGRAL MEMBRANE PROTEIN-RELATED"/>
    <property type="match status" value="1"/>
</dbReference>
<sequence>MKKNIVKRIAFTELQTLLFSPVAWLVLILFTFMSAMNFSDILIRSVRSEVLHRGITNLTLNRFAGGEGFFRNVLGFLQLYIPLLTMGLMSREFSSGSIKLLYSSPVKTTQIILGKFLAMAVFCLLLITIVFIYVLIGSRAIENFDWGLVLSGMLGIYLLIITYSAIGLFMSSLTFYRIVAAVMTITFIVLLNLADSFGQSVDFVREITYWLSIAGRADQFISGLICSEDVLYFLIITSLFLTLSSLRLQAAREKIHLTKAWTKYAVAFLVAMFLGYLTSRPILMTYYDATQTKQRSLTKNSQNIVKKVTGGLKMTTYVNIFDNSAFAAIPEAQKSDKRPFMQLIRYKPGIQMEYAYYYAPTLSSDLIAYNPGLSTEKLITKSLEKMKGLRRSEVLSLPDMNKIIDLKAEGYQLVRVLERDNGDKVFLRMFDDLEMYPSEHEISAALKRMTMVHPPLVGYLRGQGERDLEQTNDASYSRFATEKSFRNSLVNHGFDFVVIGLEKDIPVNINILIIADMRKKLNKQEQSHLDAYINRGGSLIVLGDIHRQEIMNPILSKIGVNFLAGQLVQFTGEDYSPDFIVSEATTAAKNLSYFFDGGESFLVTMPGAVGLSYRTDMGFDVKPILVTKSKGVWNEQETFDFIDKIPKLNEAAGKVEKSYPTAISMVRKINGKQQRVMIFGDADCMSNNEIGRTRQGLASQNFNLILGTFNWLSGNEFPVDTRRREPIDNNIIINMHEAKMFKMLLMWVFPSLLLFGYLLLWLRRRGR</sequence>
<dbReference type="Pfam" id="PF12679">
    <property type="entry name" value="ABC2_membrane_2"/>
    <property type="match status" value="1"/>
</dbReference>
<feature type="transmembrane region" description="Helical" evidence="1">
    <location>
        <begin position="72"/>
        <end position="90"/>
    </location>
</feature>
<name>A0A495J4S6_9SPHI</name>
<organism evidence="3 4">
    <name type="scientific">Mucilaginibacter gracilis</name>
    <dbReference type="NCBI Taxonomy" id="423350"/>
    <lineage>
        <taxon>Bacteria</taxon>
        <taxon>Pseudomonadati</taxon>
        <taxon>Bacteroidota</taxon>
        <taxon>Sphingobacteriia</taxon>
        <taxon>Sphingobacteriales</taxon>
        <taxon>Sphingobacteriaceae</taxon>
        <taxon>Mucilaginibacter</taxon>
    </lineage>
</organism>
<evidence type="ECO:0000313" key="4">
    <source>
        <dbReference type="Proteomes" id="UP000268007"/>
    </source>
</evidence>
<dbReference type="Pfam" id="PF09822">
    <property type="entry name" value="ABC_transp_aux"/>
    <property type="match status" value="1"/>
</dbReference>
<comment type="caution">
    <text evidence="3">The sequence shown here is derived from an EMBL/GenBank/DDBJ whole genome shotgun (WGS) entry which is preliminary data.</text>
</comment>
<dbReference type="RefSeq" id="WP_147425693.1">
    <property type="nucleotide sequence ID" value="NZ_RBKU01000001.1"/>
</dbReference>
<feature type="domain" description="ABC-type uncharacterised transport system" evidence="2">
    <location>
        <begin position="455"/>
        <end position="693"/>
    </location>
</feature>
<dbReference type="Proteomes" id="UP000268007">
    <property type="component" value="Unassembled WGS sequence"/>
</dbReference>
<gene>
    <name evidence="3" type="ORF">BDD43_4196</name>
</gene>
<feature type="transmembrane region" description="Helical" evidence="1">
    <location>
        <begin position="744"/>
        <end position="762"/>
    </location>
</feature>
<dbReference type="InterPro" id="IPR019196">
    <property type="entry name" value="ABC_transp_unknown"/>
</dbReference>
<evidence type="ECO:0000259" key="2">
    <source>
        <dbReference type="Pfam" id="PF09822"/>
    </source>
</evidence>
<keyword evidence="1" id="KW-0472">Membrane</keyword>
<dbReference type="GO" id="GO:0140359">
    <property type="term" value="F:ABC-type transporter activity"/>
    <property type="evidence" value="ECO:0007669"/>
    <property type="project" value="InterPro"/>
</dbReference>
<dbReference type="OrthoDB" id="609779at2"/>
<evidence type="ECO:0000313" key="3">
    <source>
        <dbReference type="EMBL" id="RKR83980.1"/>
    </source>
</evidence>
<dbReference type="GO" id="GO:0016020">
    <property type="term" value="C:membrane"/>
    <property type="evidence" value="ECO:0007669"/>
    <property type="project" value="UniProtKB-SubCell"/>
</dbReference>
<accession>A0A495J4S6</accession>
<proteinExistence type="predicted"/>
<feature type="transmembrane region" description="Helical" evidence="1">
    <location>
        <begin position="230"/>
        <end position="248"/>
    </location>
</feature>
<protein>
    <submittedName>
        <fullName evidence="3">ABC-2 type transport system permease protein</fullName>
    </submittedName>
</protein>
<keyword evidence="4" id="KW-1185">Reference proteome</keyword>
<feature type="transmembrane region" description="Helical" evidence="1">
    <location>
        <begin position="148"/>
        <end position="168"/>
    </location>
</feature>
<keyword evidence="1" id="KW-0812">Transmembrane</keyword>
<feature type="transmembrane region" description="Helical" evidence="1">
    <location>
        <begin position="260"/>
        <end position="277"/>
    </location>
</feature>
<dbReference type="EMBL" id="RBKU01000001">
    <property type="protein sequence ID" value="RKR83980.1"/>
    <property type="molecule type" value="Genomic_DNA"/>
</dbReference>
<keyword evidence="1" id="KW-1133">Transmembrane helix</keyword>